<evidence type="ECO:0000256" key="4">
    <source>
        <dbReference type="PIRSR" id="PIRSR601765-2"/>
    </source>
</evidence>
<dbReference type="EMBL" id="JBHTAH010000014">
    <property type="protein sequence ID" value="MFC7070762.1"/>
    <property type="molecule type" value="Genomic_DNA"/>
</dbReference>
<organism evidence="6 7">
    <name type="scientific">Halobaculum lipolyticum</name>
    <dbReference type="NCBI Taxonomy" id="3032001"/>
    <lineage>
        <taxon>Archaea</taxon>
        <taxon>Methanobacteriati</taxon>
        <taxon>Methanobacteriota</taxon>
        <taxon>Stenosarchaea group</taxon>
        <taxon>Halobacteria</taxon>
        <taxon>Halobacteriales</taxon>
        <taxon>Haloferacaceae</taxon>
        <taxon>Halobaculum</taxon>
    </lineage>
</organism>
<reference evidence="6 7" key="1">
    <citation type="journal article" date="2019" name="Int. J. Syst. Evol. Microbiol.">
        <title>The Global Catalogue of Microorganisms (GCM) 10K type strain sequencing project: providing services to taxonomists for standard genome sequencing and annotation.</title>
        <authorList>
            <consortium name="The Broad Institute Genomics Platform"/>
            <consortium name="The Broad Institute Genome Sequencing Center for Infectious Disease"/>
            <person name="Wu L."/>
            <person name="Ma J."/>
        </authorList>
    </citation>
    <scope>NUCLEOTIDE SEQUENCE [LARGE SCALE GENOMIC DNA]</scope>
    <source>
        <strain evidence="6 7">DT31</strain>
    </source>
</reference>
<feature type="region of interest" description="Disordered" evidence="5">
    <location>
        <begin position="1"/>
        <end position="25"/>
    </location>
</feature>
<dbReference type="InterPro" id="IPR001765">
    <property type="entry name" value="Carbonic_anhydrase"/>
</dbReference>
<dbReference type="GeneID" id="81125539"/>
<accession>A0ABD5WBU9</accession>
<protein>
    <submittedName>
        <fullName evidence="6">Beta-class carbonic anhydrase</fullName>
    </submittedName>
</protein>
<evidence type="ECO:0000313" key="6">
    <source>
        <dbReference type="EMBL" id="MFC7070762.1"/>
    </source>
</evidence>
<dbReference type="PANTHER" id="PTHR43175:SF3">
    <property type="entry name" value="CARBON DISULFIDE HYDROLASE"/>
    <property type="match status" value="1"/>
</dbReference>
<evidence type="ECO:0000256" key="5">
    <source>
        <dbReference type="SAM" id="MobiDB-lite"/>
    </source>
</evidence>
<comment type="caution">
    <text evidence="6">The sequence shown here is derived from an EMBL/GenBank/DDBJ whole genome shotgun (WGS) entry which is preliminary data.</text>
</comment>
<keyword evidence="2 4" id="KW-0479">Metal-binding</keyword>
<feature type="binding site" evidence="4">
    <location>
        <position position="110"/>
    </location>
    <ligand>
        <name>Zn(2+)</name>
        <dbReference type="ChEBI" id="CHEBI:29105"/>
    </ligand>
</feature>
<dbReference type="Gene3D" id="3.40.1050.10">
    <property type="entry name" value="Carbonic anhydrase"/>
    <property type="match status" value="1"/>
</dbReference>
<dbReference type="AlphaFoldDB" id="A0ABD5WBU9"/>
<dbReference type="GO" id="GO:0046872">
    <property type="term" value="F:metal ion binding"/>
    <property type="evidence" value="ECO:0007669"/>
    <property type="project" value="UniProtKB-KW"/>
</dbReference>
<feature type="binding site" evidence="4">
    <location>
        <position position="54"/>
    </location>
    <ligand>
        <name>Zn(2+)</name>
        <dbReference type="ChEBI" id="CHEBI:29105"/>
    </ligand>
</feature>
<sequence>MAADHTDDEHEQEHADDHDHVHERVDAAVDARDDWARRRRKGIPTDENLLVVACMDERIPVEEALGLDLGDAQIYRNAGGKVTDDVIRSAALTTNFFDTDEIVVVNHTDCGMMSASDGDVVAGLEARAEAAGVDLDDVDLDPALPELDVGDATIDEWVRMTDDIDEACAAQVRYLEEHELIPEDVTVSGYVYEVESGELRRPGERIADEISERRV</sequence>
<dbReference type="Pfam" id="PF00484">
    <property type="entry name" value="Pro_CA"/>
    <property type="match status" value="1"/>
</dbReference>
<feature type="binding site" evidence="4">
    <location>
        <position position="107"/>
    </location>
    <ligand>
        <name>Zn(2+)</name>
        <dbReference type="ChEBI" id="CHEBI:29105"/>
    </ligand>
</feature>
<comment type="cofactor">
    <cofactor evidence="4">
        <name>Zn(2+)</name>
        <dbReference type="ChEBI" id="CHEBI:29105"/>
    </cofactor>
    <text evidence="4">Binds 1 zinc ion per subunit.</text>
</comment>
<name>A0ABD5WBU9_9EURY</name>
<evidence type="ECO:0000256" key="1">
    <source>
        <dbReference type="ARBA" id="ARBA00006217"/>
    </source>
</evidence>
<gene>
    <name evidence="6" type="ORF">ACFQL9_14015</name>
</gene>
<dbReference type="Proteomes" id="UP001596461">
    <property type="component" value="Unassembled WGS sequence"/>
</dbReference>
<keyword evidence="3 4" id="KW-0862">Zinc</keyword>
<evidence type="ECO:0000256" key="3">
    <source>
        <dbReference type="ARBA" id="ARBA00022833"/>
    </source>
</evidence>
<evidence type="ECO:0000313" key="7">
    <source>
        <dbReference type="Proteomes" id="UP001596461"/>
    </source>
</evidence>
<dbReference type="CDD" id="cd03379">
    <property type="entry name" value="beta_CA_cladeD"/>
    <property type="match status" value="1"/>
</dbReference>
<dbReference type="RefSeq" id="WP_284030696.1">
    <property type="nucleotide sequence ID" value="NZ_CP126154.1"/>
</dbReference>
<comment type="similarity">
    <text evidence="1">Belongs to the beta-class carbonic anhydrase family.</text>
</comment>
<dbReference type="InterPro" id="IPR036874">
    <property type="entry name" value="Carbonic_anhydrase_sf"/>
</dbReference>
<proteinExistence type="inferred from homology"/>
<dbReference type="SMART" id="SM00947">
    <property type="entry name" value="Pro_CA"/>
    <property type="match status" value="1"/>
</dbReference>
<keyword evidence="7" id="KW-1185">Reference proteome</keyword>
<dbReference type="PANTHER" id="PTHR43175">
    <property type="entry name" value="CARBONIC ANHYDRASE"/>
    <property type="match status" value="1"/>
</dbReference>
<evidence type="ECO:0000256" key="2">
    <source>
        <dbReference type="ARBA" id="ARBA00022723"/>
    </source>
</evidence>
<dbReference type="SUPFAM" id="SSF53056">
    <property type="entry name" value="beta-carbonic anhydrase, cab"/>
    <property type="match status" value="1"/>
</dbReference>